<dbReference type="InterPro" id="IPR011723">
    <property type="entry name" value="Znf/thioredoxin_put"/>
</dbReference>
<dbReference type="InterPro" id="IPR021834">
    <property type="entry name" value="DUF3426"/>
</dbReference>
<dbReference type="Pfam" id="PF13719">
    <property type="entry name" value="Zn_ribbon_5"/>
    <property type="match status" value="1"/>
</dbReference>
<evidence type="ECO:0000259" key="3">
    <source>
        <dbReference type="Pfam" id="PF13719"/>
    </source>
</evidence>
<dbReference type="AlphaFoldDB" id="A0A6M4H0X0"/>
<keyword evidence="2" id="KW-1133">Transmembrane helix</keyword>
<dbReference type="KEGG" id="uru:DSM104443_04224"/>
<accession>A0A6M4H0X0</accession>
<evidence type="ECO:0000313" key="5">
    <source>
        <dbReference type="Proteomes" id="UP000501534"/>
    </source>
</evidence>
<evidence type="ECO:0000313" key="4">
    <source>
        <dbReference type="EMBL" id="QJR13130.1"/>
    </source>
</evidence>
<name>A0A6M4H0X0_9PROT</name>
<dbReference type="RefSeq" id="WP_171095939.1">
    <property type="nucleotide sequence ID" value="NZ_CP053069.1"/>
</dbReference>
<dbReference type="Proteomes" id="UP000501534">
    <property type="component" value="Chromosome"/>
</dbReference>
<feature type="transmembrane region" description="Helical" evidence="2">
    <location>
        <begin position="152"/>
        <end position="171"/>
    </location>
</feature>
<gene>
    <name evidence="4" type="ORF">DSM104443_04224</name>
</gene>
<keyword evidence="2" id="KW-0812">Transmembrane</keyword>
<dbReference type="Pfam" id="PF11906">
    <property type="entry name" value="DUF3426"/>
    <property type="match status" value="1"/>
</dbReference>
<evidence type="ECO:0000256" key="2">
    <source>
        <dbReference type="SAM" id="Phobius"/>
    </source>
</evidence>
<feature type="domain" description="Zinc finger/thioredoxin putative" evidence="3">
    <location>
        <begin position="2"/>
        <end position="36"/>
    </location>
</feature>
<proteinExistence type="predicted"/>
<keyword evidence="5" id="KW-1185">Reference proteome</keyword>
<dbReference type="EMBL" id="CP053069">
    <property type="protein sequence ID" value="QJR13130.1"/>
    <property type="molecule type" value="Genomic_DNA"/>
</dbReference>
<reference evidence="4 5" key="1">
    <citation type="submission" date="2020-04" db="EMBL/GenBank/DDBJ databases">
        <title>Usitatibacter rugosus gen. nov., sp. nov. and Usitatibacter palustris sp. nov., novel members of Usitatibacteraceae fam. nov. within the order Nitrosomonadales isolated from soil.</title>
        <authorList>
            <person name="Huber K.J."/>
            <person name="Neumann-Schaal M."/>
            <person name="Geppert A."/>
            <person name="Luckner M."/>
            <person name="Wanner G."/>
            <person name="Overmann J."/>
        </authorList>
    </citation>
    <scope>NUCLEOTIDE SEQUENCE [LARGE SCALE GENOMIC DNA]</scope>
    <source>
        <strain evidence="4 5">0125_3</strain>
    </source>
</reference>
<sequence>MLITTCTHCLARFRVTPGQLNLKQGQVRCGHCNQVFSGFEALERFPDDDTGTRILAARAAASSTPVPDGVQVHPSIIPESLPELDDDDGLPIVPPAAVHLEPIPLPDPDPEPPPLVTAPARPTEPARSRGGRMNLLSITYDPSPTRKLSRTWVFGCALLGVLLAVEVIYAFRAHVAQSYPVTRPWLESACARVGCRVPWVNDPQLLKLEDSELLEVPGRPTEIALGARIRNLATTAQEYPHLELTLTDLSGQAAARRVLRPADYLARAPASTDVLAAGSEISIQLRLETPTIKPTGYELLLFYP</sequence>
<protein>
    <recommendedName>
        <fullName evidence="3">Zinc finger/thioredoxin putative domain-containing protein</fullName>
    </recommendedName>
</protein>
<evidence type="ECO:0000256" key="1">
    <source>
        <dbReference type="SAM" id="MobiDB-lite"/>
    </source>
</evidence>
<feature type="region of interest" description="Disordered" evidence="1">
    <location>
        <begin position="104"/>
        <end position="130"/>
    </location>
</feature>
<keyword evidence="2" id="KW-0472">Membrane</keyword>
<feature type="compositionally biased region" description="Pro residues" evidence="1">
    <location>
        <begin position="104"/>
        <end position="116"/>
    </location>
</feature>
<dbReference type="NCBIfam" id="TIGR02098">
    <property type="entry name" value="MJ0042_CXXC"/>
    <property type="match status" value="1"/>
</dbReference>
<organism evidence="4 5">
    <name type="scientific">Usitatibacter rugosus</name>
    <dbReference type="NCBI Taxonomy" id="2732067"/>
    <lineage>
        <taxon>Bacteria</taxon>
        <taxon>Pseudomonadati</taxon>
        <taxon>Pseudomonadota</taxon>
        <taxon>Betaproteobacteria</taxon>
        <taxon>Nitrosomonadales</taxon>
        <taxon>Usitatibacteraceae</taxon>
        <taxon>Usitatibacter</taxon>
    </lineage>
</organism>